<dbReference type="EMBL" id="HE573024">
    <property type="protein sequence ID" value="CCC49839.1"/>
    <property type="molecule type" value="Genomic_DNA"/>
</dbReference>
<evidence type="ECO:0000256" key="1">
    <source>
        <dbReference type="SAM" id="MobiDB-lite"/>
    </source>
</evidence>
<name>G0U184_TRYVY</name>
<feature type="compositionally biased region" description="Basic residues" evidence="1">
    <location>
        <begin position="23"/>
        <end position="41"/>
    </location>
</feature>
<evidence type="ECO:0000313" key="2">
    <source>
        <dbReference type="EMBL" id="CCC49839.1"/>
    </source>
</evidence>
<protein>
    <submittedName>
        <fullName evidence="2">Uncharacterized protein</fullName>
    </submittedName>
</protein>
<proteinExistence type="predicted"/>
<feature type="region of interest" description="Disordered" evidence="1">
    <location>
        <begin position="873"/>
        <end position="897"/>
    </location>
</feature>
<feature type="region of interest" description="Disordered" evidence="1">
    <location>
        <begin position="23"/>
        <end position="49"/>
    </location>
</feature>
<sequence>MAMCLSFMARAAYRAPALLHRMQKGRQGKNRSKLRASRKWKSTSGGPSRDIIGMTIPEARLHRNHLSLEAFDRCVEESARDIIGTTTDDSPSLKGVFGAFFDRRQVRYRGHADDVRRLAETSSRMEASKECIGRVGTCHPGGEFSSPGAVAYVKSAVVDNNGEYNGGHVRQQKDGRTTMDVKSRVVDLPGFDAHPLLRRVLRNRGGLPLPTDAVAKESTTVANSVPRAQVLDRSIEPDKRTVCVAASPAPSLGEGGKWATLRRRRQRKLASVQSRCGLPFHPCILQGGCAGTGDASHCAFAMQPSTVCLEWLRRGCCEGAKRCACPWWHGDEARALKAEALHHFFFATTANSGTGIGARTAAGRDETCDEGSRCSLEESRLWVGTLLQMFLDIVVSSVAASIGGCNSIAAGDLTRERIKEMLCAPRCVTTDASPQVLYDPAGGLLSVERELCVSALMADCGEGSLDSFNCRPSGCSSLYHGDVPEQRHLHEASRRLSEVLVAFRGYVAPHNDSRTGEACVCLNPCLTHWVLESAIRQLTQVEGEVAESSLLDLFEEASIILLRSRLEMCGIAVVKGTSEICPTRLNADTEKAGVAPSCHCSALLLLQHLSTLSQVPSSNSSQFAVAQGEESPSLLYVALMVTQSCGSGDQSRWPGHGLQQQYQNCWLFLQSVLSIITVRILRGGPGLFAFSRPALVEVCRDMAKHVEAQFEHRLLLSVGWTPWKDKQMFSQEHSEAYVAEDYARLHTPTTACSFTVSALHVFLLHTLRAGCCRQCLYTSPVDAVLFSEPGIETSERGSNRTSNSLCTDEKSEELISREKQLRGGVEVRRGVRPYASEAMSLLSLLHDEGAAAIVRRQEVMAEFEQRRAEFIGSTDKERQRRRGAHAGTSLTRGKPGTICHASGETVLSTGNDVHMFTKLLPHGSVMLSGDVFGLLLRILLEGGSPFKALRLAASSVHMSRMLRRAARQPMPTVKQCEKIVHKRVRNRITGRKQVVRTRVPVFRRYVPSASAGHRRCLIDAQPIALYLQLNEFALAEVTRLALRMRSAGTQLLRGVCNDCVGGLIVDYGQQSCLPAPTAADVCGDGTVAVSLGARMLQSTLLKASALCGQSSASLQTFLPLSAGHKGCTEGAVVGHPVPPTAMMMELLLTLTPSEDEEAHRCYERLCGMDPHLLFNDRVLLAKQYLDSRKNFVQVINEAAAVWHSFLDSSVAQSLELLVGTAVFSRETDRLPTLTNPCPTVPSTPSPRNVKELQEWFACIADGESDGLRNLNLRDAEKHSAPHRHRAVNVWTASQTLAMHASNPHLVQRMRWSALGGVLLALQEKHISGAQGQWAQTLLRNLFLMSQCFVRDHDRKGYTQATVRLFLLSTLLNTEARVVGSSIPSGLPAPSVIWHSMKICNLQQFIAIQLHLATKLGEADTKRRYIHKQIHAFDEKFMCFKSSLEDVMANNSASSEHMLAWSLAAPLIRYPEVGAAWLRDTFFSAPPSLIAWIAARTDTTNTNNVTSLVAWAKCLLIEGTIDEKLYSSIKQQHNKTLTCKQIVHAIMEKTKQSHKKMKTVETK</sequence>
<accession>G0U184</accession>
<gene>
    <name evidence="2" type="ORF">TVY486_0804470</name>
</gene>
<reference evidence="2" key="1">
    <citation type="journal article" date="2012" name="Proc. Natl. Acad. Sci. U.S.A.">
        <title>Antigenic diversity is generated by distinct evolutionary mechanisms in African trypanosome species.</title>
        <authorList>
            <person name="Jackson A.P."/>
            <person name="Berry A."/>
            <person name="Aslett M."/>
            <person name="Allison H.C."/>
            <person name="Burton P."/>
            <person name="Vavrova-Anderson J."/>
            <person name="Brown R."/>
            <person name="Browne H."/>
            <person name="Corton N."/>
            <person name="Hauser H."/>
            <person name="Gamble J."/>
            <person name="Gilderthorp R."/>
            <person name="Marcello L."/>
            <person name="McQuillan J."/>
            <person name="Otto T.D."/>
            <person name="Quail M.A."/>
            <person name="Sanders M.J."/>
            <person name="van Tonder A."/>
            <person name="Ginger M.L."/>
            <person name="Field M.C."/>
            <person name="Barry J.D."/>
            <person name="Hertz-Fowler C."/>
            <person name="Berriman M."/>
        </authorList>
    </citation>
    <scope>NUCLEOTIDE SEQUENCE</scope>
    <source>
        <strain evidence="2">Y486</strain>
    </source>
</reference>
<dbReference type="VEuPathDB" id="TriTrypDB:TvY486_0804470"/>
<organism evidence="2">
    <name type="scientific">Trypanosoma vivax (strain Y486)</name>
    <dbReference type="NCBI Taxonomy" id="1055687"/>
    <lineage>
        <taxon>Eukaryota</taxon>
        <taxon>Discoba</taxon>
        <taxon>Euglenozoa</taxon>
        <taxon>Kinetoplastea</taxon>
        <taxon>Metakinetoplastina</taxon>
        <taxon>Trypanosomatida</taxon>
        <taxon>Trypanosomatidae</taxon>
        <taxon>Trypanosoma</taxon>
        <taxon>Duttonella</taxon>
    </lineage>
</organism>